<dbReference type="PRINTS" id="PR00067">
    <property type="entry name" value="CATALASE"/>
</dbReference>
<accession>A0ABR4IBF8</accession>
<comment type="similarity">
    <text evidence="2">Belongs to the catalase family.</text>
</comment>
<evidence type="ECO:0000259" key="11">
    <source>
        <dbReference type="SMART" id="SM01060"/>
    </source>
</evidence>
<dbReference type="PROSITE" id="PS00437">
    <property type="entry name" value="CATALASE_1"/>
    <property type="match status" value="1"/>
</dbReference>
<dbReference type="PROSITE" id="PS51402">
    <property type="entry name" value="CATALASE_3"/>
    <property type="match status" value="1"/>
</dbReference>
<dbReference type="Proteomes" id="UP001610335">
    <property type="component" value="Unassembled WGS sequence"/>
</dbReference>
<dbReference type="PANTHER" id="PTHR11465:SF9">
    <property type="entry name" value="CATALASE"/>
    <property type="match status" value="1"/>
</dbReference>
<name>A0ABR4IBF8_9EURO</name>
<sequence length="572" mass="64826">MVRLYSPSLAIFGSVLDLFPLSGCPIDHPFNNEKLTANTSDASAPRPTAHLLQDINLIDEISHITHERIPERVVHAKGAGAYGQFKCTSDDIQKYTDANFLSMKDKTTKLLVRFSTVFGERGFADTVRDTRGFAFKLYTEEGNLDWLFFHPAVFPIRDPAMFPSLVHATKRNPSSNLHDPDMFWDFFNNNIPGYNMLVRFFTDRGTPFSYEDVKIASVNTYTYTKASLFKDDEYHFVRINLEPEQTKSGMTLEMATEMAGRDSDFHTRTLYDNITNGIYPTWKVWAYIIGPSDVDKVGMNIFDATKVLPEPDGKNGVTKIEIGEITLNGNPENSFTEIEQAAFNPANLVPGWDLSPDPILQIRSFAYGDTQRYRLGVNHDQLPPNAPKGDVVWNPERRDGAGSQFNYGSTPNYVGKRTKIVTPARRQRPYLDWDLTKARVERSLSAEDPADWKQPADFWNKDLLTDPEYQYSDMDPEKEKAADEYGITYSQYILVFNIANHLSAASDDVRMATYMIFSKIDPKLGDTVMQETQKVLKSRKTLRFGSHPDQTNSTLPAVAPSLAIQGNVFRKM</sequence>
<keyword evidence="3" id="KW-0575">Peroxidase</keyword>
<dbReference type="PANTHER" id="PTHR11465">
    <property type="entry name" value="CATALASE"/>
    <property type="match status" value="1"/>
</dbReference>
<keyword evidence="6" id="KW-0479">Metal-binding</keyword>
<reference evidence="12 13" key="1">
    <citation type="submission" date="2024-07" db="EMBL/GenBank/DDBJ databases">
        <title>Section-level genome sequencing and comparative genomics of Aspergillus sections Usti and Cavernicolus.</title>
        <authorList>
            <consortium name="Lawrence Berkeley National Laboratory"/>
            <person name="Nybo J.L."/>
            <person name="Vesth T.C."/>
            <person name="Theobald S."/>
            <person name="Frisvad J.C."/>
            <person name="Larsen T.O."/>
            <person name="Kjaerboelling I."/>
            <person name="Rothschild-Mancinelli K."/>
            <person name="Lyhne E.K."/>
            <person name="Kogle M.E."/>
            <person name="Barry K."/>
            <person name="Clum A."/>
            <person name="Na H."/>
            <person name="Ledsgaard L."/>
            <person name="Lin J."/>
            <person name="Lipzen A."/>
            <person name="Kuo A."/>
            <person name="Riley R."/>
            <person name="Mondo S."/>
            <person name="LaButti K."/>
            <person name="Haridas S."/>
            <person name="Pangalinan J."/>
            <person name="Salamov A.A."/>
            <person name="Simmons B.A."/>
            <person name="Magnuson J.K."/>
            <person name="Chen J."/>
            <person name="Drula E."/>
            <person name="Henrissat B."/>
            <person name="Wiebenga A."/>
            <person name="Lubbers R.J."/>
            <person name="Gomes A.C."/>
            <person name="Makela M.R."/>
            <person name="Stajich J."/>
            <person name="Grigoriev I.V."/>
            <person name="Mortensen U.H."/>
            <person name="De vries R.P."/>
            <person name="Baker S.E."/>
            <person name="Andersen M.R."/>
        </authorList>
    </citation>
    <scope>NUCLEOTIDE SEQUENCE [LARGE SCALE GENOMIC DNA]</scope>
    <source>
        <strain evidence="12 13">CBS 600.67</strain>
    </source>
</reference>
<comment type="function">
    <text evidence="10">Catalyzes the degradation of hydrogen peroxide (H(2)O(2)) generated by peroxisomal oxidases to water and oxygen, thereby protecting cells from the toxic effects of hydrogen peroxide.</text>
</comment>
<dbReference type="InterPro" id="IPR002226">
    <property type="entry name" value="Catalase_haem_BS"/>
</dbReference>
<evidence type="ECO:0000256" key="1">
    <source>
        <dbReference type="ARBA" id="ARBA00004913"/>
    </source>
</evidence>
<dbReference type="InterPro" id="IPR024711">
    <property type="entry name" value="Catalase_clade1/3"/>
</dbReference>
<dbReference type="PIRSF" id="PIRSF038928">
    <property type="entry name" value="Catalase_clade1-3"/>
    <property type="match status" value="1"/>
</dbReference>
<dbReference type="SMART" id="SM01060">
    <property type="entry name" value="Catalase"/>
    <property type="match status" value="1"/>
</dbReference>
<dbReference type="SUPFAM" id="SSF56634">
    <property type="entry name" value="Heme-dependent catalase-like"/>
    <property type="match status" value="1"/>
</dbReference>
<dbReference type="Pfam" id="PF00199">
    <property type="entry name" value="Catalase"/>
    <property type="match status" value="1"/>
</dbReference>
<organism evidence="12 13">
    <name type="scientific">Aspergillus cavernicola</name>
    <dbReference type="NCBI Taxonomy" id="176166"/>
    <lineage>
        <taxon>Eukaryota</taxon>
        <taxon>Fungi</taxon>
        <taxon>Dikarya</taxon>
        <taxon>Ascomycota</taxon>
        <taxon>Pezizomycotina</taxon>
        <taxon>Eurotiomycetes</taxon>
        <taxon>Eurotiomycetidae</taxon>
        <taxon>Eurotiales</taxon>
        <taxon>Aspergillaceae</taxon>
        <taxon>Aspergillus</taxon>
        <taxon>Aspergillus subgen. Nidulantes</taxon>
    </lineage>
</organism>
<dbReference type="PROSITE" id="PS00438">
    <property type="entry name" value="CATALASE_2"/>
    <property type="match status" value="1"/>
</dbReference>
<keyword evidence="4" id="KW-0017">Alkaloid metabolism</keyword>
<evidence type="ECO:0000256" key="10">
    <source>
        <dbReference type="RuleBase" id="RU004142"/>
    </source>
</evidence>
<evidence type="ECO:0000256" key="8">
    <source>
        <dbReference type="ARBA" id="ARBA00023004"/>
    </source>
</evidence>
<evidence type="ECO:0000256" key="6">
    <source>
        <dbReference type="ARBA" id="ARBA00022723"/>
    </source>
</evidence>
<proteinExistence type="inferred from homology"/>
<comment type="caution">
    <text evidence="12">The sequence shown here is derived from an EMBL/GenBank/DDBJ whole genome shotgun (WGS) entry which is preliminary data.</text>
</comment>
<evidence type="ECO:0000313" key="13">
    <source>
        <dbReference type="Proteomes" id="UP001610335"/>
    </source>
</evidence>
<keyword evidence="5" id="KW-0349">Heme</keyword>
<evidence type="ECO:0000313" key="12">
    <source>
        <dbReference type="EMBL" id="KAL2825056.1"/>
    </source>
</evidence>
<keyword evidence="9" id="KW-0376">Hydrogen peroxide</keyword>
<evidence type="ECO:0000256" key="9">
    <source>
        <dbReference type="ARBA" id="ARBA00023324"/>
    </source>
</evidence>
<evidence type="ECO:0000256" key="2">
    <source>
        <dbReference type="ARBA" id="ARBA00005329"/>
    </source>
</evidence>
<dbReference type="EMBL" id="JBFXLS010000039">
    <property type="protein sequence ID" value="KAL2825056.1"/>
    <property type="molecule type" value="Genomic_DNA"/>
</dbReference>
<dbReference type="InterPro" id="IPR024708">
    <property type="entry name" value="Catalase_AS"/>
</dbReference>
<gene>
    <name evidence="12" type="ORF">BDW59DRAFT_162004</name>
</gene>
<dbReference type="InterPro" id="IPR018028">
    <property type="entry name" value="Catalase"/>
</dbReference>
<evidence type="ECO:0000256" key="3">
    <source>
        <dbReference type="ARBA" id="ARBA00022559"/>
    </source>
</evidence>
<dbReference type="Gene3D" id="2.40.180.10">
    <property type="entry name" value="Catalase core domain"/>
    <property type="match status" value="1"/>
</dbReference>
<comment type="pathway">
    <text evidence="1">Alkaloid biosynthesis.</text>
</comment>
<evidence type="ECO:0000256" key="5">
    <source>
        <dbReference type="ARBA" id="ARBA00022617"/>
    </source>
</evidence>
<keyword evidence="7" id="KW-0560">Oxidoreductase</keyword>
<evidence type="ECO:0000256" key="4">
    <source>
        <dbReference type="ARBA" id="ARBA00022589"/>
    </source>
</evidence>
<dbReference type="InterPro" id="IPR011614">
    <property type="entry name" value="Catalase_core"/>
</dbReference>
<dbReference type="InterPro" id="IPR020835">
    <property type="entry name" value="Catalase_sf"/>
</dbReference>
<feature type="domain" description="Catalase core" evidence="11">
    <location>
        <begin position="22"/>
        <end position="422"/>
    </location>
</feature>
<evidence type="ECO:0000256" key="7">
    <source>
        <dbReference type="ARBA" id="ARBA00023002"/>
    </source>
</evidence>
<protein>
    <submittedName>
        <fullName evidence="12">Catalase-like domain-containing protein</fullName>
    </submittedName>
</protein>
<keyword evidence="8" id="KW-0408">Iron</keyword>
<keyword evidence="13" id="KW-1185">Reference proteome</keyword>